<evidence type="ECO:0000256" key="3">
    <source>
        <dbReference type="ARBA" id="ARBA00022679"/>
    </source>
</evidence>
<dbReference type="Gene3D" id="2.60.420.10">
    <property type="entry name" value="Maltose phosphorylase, domain 3"/>
    <property type="match status" value="1"/>
</dbReference>
<dbReference type="Pfam" id="PF03636">
    <property type="entry name" value="Glyco_hydro_65N"/>
    <property type="match status" value="1"/>
</dbReference>
<evidence type="ECO:0000313" key="8">
    <source>
        <dbReference type="Proteomes" id="UP000671862"/>
    </source>
</evidence>
<evidence type="ECO:0000256" key="1">
    <source>
        <dbReference type="ARBA" id="ARBA00006768"/>
    </source>
</evidence>
<dbReference type="EMBL" id="CP071446">
    <property type="protein sequence ID" value="QTA37223.1"/>
    <property type="molecule type" value="Genomic_DNA"/>
</dbReference>
<dbReference type="Pfam" id="PF03632">
    <property type="entry name" value="Glyco_hydro_65m"/>
    <property type="match status" value="1"/>
</dbReference>
<comment type="similarity">
    <text evidence="1">Belongs to the glycosyl hydrolase 65 family.</text>
</comment>
<protein>
    <submittedName>
        <fullName evidence="7">Glycoside hydrolase family 65 protein</fullName>
    </submittedName>
</protein>
<dbReference type="Proteomes" id="UP000671862">
    <property type="component" value="Chromosome"/>
</dbReference>
<keyword evidence="8" id="KW-1185">Reference proteome</keyword>
<dbReference type="Pfam" id="PF03633">
    <property type="entry name" value="Glyco_hydro_65C"/>
    <property type="match status" value="1"/>
</dbReference>
<dbReference type="Gene3D" id="2.70.98.40">
    <property type="entry name" value="Glycoside hydrolase, family 65, N-terminal domain"/>
    <property type="match status" value="1"/>
</dbReference>
<accession>A0ABX7S5V6</accession>
<dbReference type="InterPro" id="IPR005194">
    <property type="entry name" value="Glyco_hydro_65_C"/>
</dbReference>
<dbReference type="PIRSF" id="PIRSF036289">
    <property type="entry name" value="Glycosyl_hydrolase_malt_phosph"/>
    <property type="match status" value="1"/>
</dbReference>
<evidence type="ECO:0000256" key="2">
    <source>
        <dbReference type="ARBA" id="ARBA00022676"/>
    </source>
</evidence>
<evidence type="ECO:0000259" key="6">
    <source>
        <dbReference type="Pfam" id="PF03636"/>
    </source>
</evidence>
<dbReference type="InterPro" id="IPR017045">
    <property type="entry name" value="Malt_Pase/Glycosyl_Hdrlase"/>
</dbReference>
<feature type="domain" description="Glycoside hydrolase family 65 N-terminal" evidence="6">
    <location>
        <begin position="6"/>
        <end position="246"/>
    </location>
</feature>
<dbReference type="InterPro" id="IPR037018">
    <property type="entry name" value="GH65_N"/>
</dbReference>
<feature type="domain" description="Glycoside hydrolase family 65 central catalytic" evidence="4">
    <location>
        <begin position="300"/>
        <end position="676"/>
    </location>
</feature>
<dbReference type="InterPro" id="IPR011013">
    <property type="entry name" value="Gal_mutarotase_sf_dom"/>
</dbReference>
<gene>
    <name evidence="7" type="ORF">JYK00_05610</name>
</gene>
<keyword evidence="7" id="KW-0378">Hydrolase</keyword>
<feature type="domain" description="Glycoside hydrolase family 65 C-terminal" evidence="5">
    <location>
        <begin position="688"/>
        <end position="744"/>
    </location>
</feature>
<dbReference type="SUPFAM" id="SSF48208">
    <property type="entry name" value="Six-hairpin glycosidases"/>
    <property type="match status" value="1"/>
</dbReference>
<keyword evidence="2" id="KW-0328">Glycosyltransferase</keyword>
<organism evidence="7 8">
    <name type="scientific">Thermosipho ferrireducens</name>
    <dbReference type="NCBI Taxonomy" id="2571116"/>
    <lineage>
        <taxon>Bacteria</taxon>
        <taxon>Thermotogati</taxon>
        <taxon>Thermotogota</taxon>
        <taxon>Thermotogae</taxon>
        <taxon>Thermotogales</taxon>
        <taxon>Fervidobacteriaceae</taxon>
        <taxon>Thermosipho</taxon>
    </lineage>
</organism>
<dbReference type="PANTHER" id="PTHR11051">
    <property type="entry name" value="GLYCOSYL HYDROLASE-RELATED"/>
    <property type="match status" value="1"/>
</dbReference>
<dbReference type="PANTHER" id="PTHR11051:SF8">
    <property type="entry name" value="PROTEIN-GLUCOSYLGALACTOSYLHYDROXYLYSINE GLUCOSIDASE"/>
    <property type="match status" value="1"/>
</dbReference>
<evidence type="ECO:0000313" key="7">
    <source>
        <dbReference type="EMBL" id="QTA37223.1"/>
    </source>
</evidence>
<proteinExistence type="inferred from homology"/>
<dbReference type="InterPro" id="IPR005195">
    <property type="entry name" value="Glyco_hydro_65_M"/>
</dbReference>
<name>A0ABX7S5V6_9BACT</name>
<evidence type="ECO:0000259" key="5">
    <source>
        <dbReference type="Pfam" id="PF03633"/>
    </source>
</evidence>
<dbReference type="InterPro" id="IPR008928">
    <property type="entry name" value="6-hairpin_glycosidase_sf"/>
</dbReference>
<reference evidence="7 8" key="1">
    <citation type="submission" date="2021-03" db="EMBL/GenBank/DDBJ databases">
        <title>Thermosipho ferrireducens sp.nov., an anaerobic thermophilic iron-reducing bacterium isolated from a deep-sea hydrothermal sulfide deposits.</title>
        <authorList>
            <person name="Zeng X."/>
            <person name="Chen Y."/>
            <person name="Shao Z."/>
        </authorList>
    </citation>
    <scope>NUCLEOTIDE SEQUENCE [LARGE SCALE GENOMIC DNA]</scope>
    <source>
        <strain evidence="7 8">JL129W03</strain>
    </source>
</reference>
<sequence length="757" mass="88494">MWKIVQDSYDRVKNRNYETIFTLANGYRGFRGYNEFSMFRDKGNYIAGIFDKSTAQVPELVNFPDPLEVNFYLDNTKLSVDDLEFKYFTRTLDMKNSVLITEVEFKISEKKHIRIKAERFVSRNNIHRYGVRYIISGNFEGKLLVENVIDGRTTNGTFDPINRVRHYNIIEKRNMSPGLLMVSKTKDSGITVVEANNLLIFSNNDNVAKNRRYEEFGDYIREIYEVFMMPGKNYICIKYGVTYTSREIEDPVKEALVDLEEFILEGFDIELERHKEIQKKIWEKINVKIEGDELADKALRFNLFHLASCGSEYDAKVSIGAKGLHGEGYKGHVFWDTETFMFPFFLYTQPCIAKNLLMYRYNTLEGARENAFENGYSGAQFPWESAEDGREVTPKWGLDYYGNHVRIWTGDEEYHINSDIAVAIFDYYRATGDEDFMINYGIELLADTAKFWASRVEYNQKFDRYEINRVIGPDEFHEHVNNNVYTNYLAKWHLSKAYEFLKWLEKRSPEKFVKLITGLGISKSDINEWLEISKKIYIPKREDSSLIEQFEGYFKLKDYVITEYDENGMPKWPKGVNLSKLNETKLIKQPDVIMLMLLLQEEFTLEEKRVNYEYYEKRTMHKSSLSPSIYSIMGIKVGDTHNAYKYFMKTVLVDLENNQGNTELGLHAASAGGAWQAAVFGFGGLSVDKNGMLHFDPWLPEHWQSLSYKIFWKGLQMVITVKKEKIIITYGKEIEVFVKGRKVRILPASENVFPLEN</sequence>
<dbReference type="RefSeq" id="WP_207565948.1">
    <property type="nucleotide sequence ID" value="NZ_CP071446.1"/>
</dbReference>
<dbReference type="Gene3D" id="1.50.10.10">
    <property type="match status" value="1"/>
</dbReference>
<dbReference type="InterPro" id="IPR005196">
    <property type="entry name" value="Glyco_hydro_65_N"/>
</dbReference>
<dbReference type="GO" id="GO:0016787">
    <property type="term" value="F:hydrolase activity"/>
    <property type="evidence" value="ECO:0007669"/>
    <property type="project" value="UniProtKB-KW"/>
</dbReference>
<keyword evidence="3" id="KW-0808">Transferase</keyword>
<dbReference type="InterPro" id="IPR012341">
    <property type="entry name" value="6hp_glycosidase-like_sf"/>
</dbReference>
<dbReference type="SUPFAM" id="SSF74650">
    <property type="entry name" value="Galactose mutarotase-like"/>
    <property type="match status" value="1"/>
</dbReference>
<evidence type="ECO:0000259" key="4">
    <source>
        <dbReference type="Pfam" id="PF03632"/>
    </source>
</evidence>